<reference evidence="3" key="1">
    <citation type="journal article" date="2017" name="Nat. Ecol. Evol.">
        <title>Genome expansion and lineage-specific genetic innovations in the forest pathogenic fungi Armillaria.</title>
        <authorList>
            <person name="Sipos G."/>
            <person name="Prasanna A.N."/>
            <person name="Walter M.C."/>
            <person name="O'Connor E."/>
            <person name="Balint B."/>
            <person name="Krizsan K."/>
            <person name="Kiss B."/>
            <person name="Hess J."/>
            <person name="Varga T."/>
            <person name="Slot J."/>
            <person name="Riley R."/>
            <person name="Boka B."/>
            <person name="Rigling D."/>
            <person name="Barry K."/>
            <person name="Lee J."/>
            <person name="Mihaltcheva S."/>
            <person name="LaButti K."/>
            <person name="Lipzen A."/>
            <person name="Waldron R."/>
            <person name="Moloney N.M."/>
            <person name="Sperisen C."/>
            <person name="Kredics L."/>
            <person name="Vagvoelgyi C."/>
            <person name="Patrignani A."/>
            <person name="Fitzpatrick D."/>
            <person name="Nagy I."/>
            <person name="Doyle S."/>
            <person name="Anderson J.B."/>
            <person name="Grigoriev I.V."/>
            <person name="Gueldener U."/>
            <person name="Muensterkoetter M."/>
            <person name="Nagy L.G."/>
        </authorList>
    </citation>
    <scope>NUCLEOTIDE SEQUENCE [LARGE SCALE GENOMIC DNA]</scope>
    <source>
        <strain evidence="3">Ar21-2</strain>
    </source>
</reference>
<sequence>MLSFVYSSRNGEKIDAQLDADSMLPPSKKAKANLASSSNHNYKLTGVGSDRNDTDATTLNEDSDAPSEGGSASEVGKQEKQANPPVETKLAPAYDICVTLYDILTYALSVPIIPNLVVGPYKCIYNFALHMEGRNMQNLFSADPRTYTYTTVGTEGRWIVHASDNSDASFFTVGVVTKSALMEGRFLREVNIKPLALTIYKKGIQFAMVRKPGENLKELALKMLPMDGDSWPSDPSLGCRCPFRLTEYPKLNLDYNDLDEGDITLVVFTVRSYKIKDHPNMVSFNIQFAIQLVEYNACDQEPGETALALYLCDELALGVDNDNVMPIIDESWMLLPSTDIDVPVVPGNWYLNYTMWEECNVPIVFQKDGTYKYVDLGPGIPMYNLNLLFPFPPTIDVGYSAQPIASSPPTMTLPPEIRNMIYKYTSTSFLNAHRIGITEKEGVLPSQAYLYSQIVVSPSRKPSVWMELFQKFPRVVRFMKEVVIEGASEFPLNVAHLMDMVIAAGSMPSIILCGHSEYLAYHPFNKFIDLFTCAAVLEISGAYYTADDIITLMHNTLSLHTLCMGGEWRSFYDGRRSWNPPPLVTVDAVTFIKSFVYCQEYGNGPGMFQDKVFNIVSHVKMSKLETLNAFVWNNTATGLQTFLNMVGETLNGAGLPDNLEWHHINGCDIVHRCSSPQGPITVSLVAVTFANEWYNKLSGVGDYNEANPKPFHKLKWLLHFKAPVDTMFSPDWDIAIRSLGHLQDQIKVNELQDMLVNRKGILSELRTTANMFKIKAKLGTDTTTTRYVIPAEHMNTYQDMTTHYELNPIDIRDCNGHALPMGSTAEQAVGGSLCLLMFQIRHYYIKSASRDSFNASLKSIRVLVPKCELPKMILALKQLNTGDLNKVSPFICLAQKSPPHTLKLREVKDKTGRFI</sequence>
<dbReference type="AlphaFoldDB" id="A0A2H3DGX1"/>
<proteinExistence type="predicted"/>
<dbReference type="Proteomes" id="UP000217790">
    <property type="component" value="Unassembled WGS sequence"/>
</dbReference>
<evidence type="ECO:0000313" key="3">
    <source>
        <dbReference type="Proteomes" id="UP000217790"/>
    </source>
</evidence>
<evidence type="ECO:0000313" key="2">
    <source>
        <dbReference type="EMBL" id="PBK94469.1"/>
    </source>
</evidence>
<feature type="region of interest" description="Disordered" evidence="1">
    <location>
        <begin position="17"/>
        <end position="85"/>
    </location>
</feature>
<evidence type="ECO:0000256" key="1">
    <source>
        <dbReference type="SAM" id="MobiDB-lite"/>
    </source>
</evidence>
<accession>A0A2H3DGX1</accession>
<keyword evidence="3" id="KW-1185">Reference proteome</keyword>
<organism evidence="2 3">
    <name type="scientific">Armillaria gallica</name>
    <name type="common">Bulbous honey fungus</name>
    <name type="synonym">Armillaria bulbosa</name>
    <dbReference type="NCBI Taxonomy" id="47427"/>
    <lineage>
        <taxon>Eukaryota</taxon>
        <taxon>Fungi</taxon>
        <taxon>Dikarya</taxon>
        <taxon>Basidiomycota</taxon>
        <taxon>Agaricomycotina</taxon>
        <taxon>Agaricomycetes</taxon>
        <taxon>Agaricomycetidae</taxon>
        <taxon>Agaricales</taxon>
        <taxon>Marasmiineae</taxon>
        <taxon>Physalacriaceae</taxon>
        <taxon>Armillaria</taxon>
    </lineage>
</organism>
<dbReference type="EMBL" id="KZ293654">
    <property type="protein sequence ID" value="PBK94469.1"/>
    <property type="molecule type" value="Genomic_DNA"/>
</dbReference>
<name>A0A2H3DGX1_ARMGA</name>
<protein>
    <submittedName>
        <fullName evidence="2">Uncharacterized protein</fullName>
    </submittedName>
</protein>
<dbReference type="InParanoid" id="A0A2H3DGX1"/>
<gene>
    <name evidence="2" type="ORF">ARMGADRAFT_1079144</name>
</gene>
<feature type="compositionally biased region" description="Low complexity" evidence="1">
    <location>
        <begin position="24"/>
        <end position="39"/>
    </location>
</feature>
<dbReference type="OrthoDB" id="10690088at2759"/>